<dbReference type="InterPro" id="IPR001900">
    <property type="entry name" value="RNase_II/R"/>
</dbReference>
<dbReference type="SMART" id="SM00955">
    <property type="entry name" value="RNB"/>
    <property type="match status" value="1"/>
</dbReference>
<proteinExistence type="predicted"/>
<accession>A0A4Z0A3K8</accession>
<dbReference type="GO" id="GO:0000932">
    <property type="term" value="C:P-body"/>
    <property type="evidence" value="ECO:0007669"/>
    <property type="project" value="TreeGrafter"/>
</dbReference>
<evidence type="ECO:0000313" key="2">
    <source>
        <dbReference type="EMBL" id="TFY80821.1"/>
    </source>
</evidence>
<dbReference type="Proteomes" id="UP000298061">
    <property type="component" value="Unassembled WGS sequence"/>
</dbReference>
<comment type="caution">
    <text evidence="2">The sequence shown here is derived from an EMBL/GenBank/DDBJ whole genome shotgun (WGS) entry which is preliminary data.</text>
</comment>
<name>A0A4Z0A3K8_9AGAM</name>
<dbReference type="SUPFAM" id="SSF50249">
    <property type="entry name" value="Nucleic acid-binding proteins"/>
    <property type="match status" value="1"/>
</dbReference>
<dbReference type="Pfam" id="PF00773">
    <property type="entry name" value="RNB"/>
    <property type="match status" value="1"/>
</dbReference>
<dbReference type="GO" id="GO:0006402">
    <property type="term" value="P:mRNA catabolic process"/>
    <property type="evidence" value="ECO:0007669"/>
    <property type="project" value="TreeGrafter"/>
</dbReference>
<keyword evidence="3" id="KW-1185">Reference proteome</keyword>
<dbReference type="AlphaFoldDB" id="A0A4Z0A3K8"/>
<dbReference type="GO" id="GO:0003723">
    <property type="term" value="F:RNA binding"/>
    <property type="evidence" value="ECO:0007669"/>
    <property type="project" value="InterPro"/>
</dbReference>
<evidence type="ECO:0000313" key="3">
    <source>
        <dbReference type="Proteomes" id="UP000298061"/>
    </source>
</evidence>
<dbReference type="PANTHER" id="PTHR23355">
    <property type="entry name" value="RIBONUCLEASE"/>
    <property type="match status" value="1"/>
</dbReference>
<dbReference type="GO" id="GO:0000175">
    <property type="term" value="F:3'-5'-RNA exonuclease activity"/>
    <property type="evidence" value="ECO:0007669"/>
    <property type="project" value="TreeGrafter"/>
</dbReference>
<feature type="domain" description="RNB" evidence="1">
    <location>
        <begin position="347"/>
        <end position="700"/>
    </location>
</feature>
<dbReference type="STRING" id="135208.A0A4Z0A3K8"/>
<dbReference type="InterPro" id="IPR050180">
    <property type="entry name" value="RNR_Ribonuclease"/>
</dbReference>
<dbReference type="EMBL" id="SFCI01000283">
    <property type="protein sequence ID" value="TFY80821.1"/>
    <property type="molecule type" value="Genomic_DNA"/>
</dbReference>
<protein>
    <recommendedName>
        <fullName evidence="1">RNB domain-containing protein</fullName>
    </recommendedName>
</protein>
<dbReference type="PANTHER" id="PTHR23355:SF65">
    <property type="entry name" value="EXORIBONUCLEASE CYT-4, PUTATIVE (AFU_ORTHOLOGUE AFUA_7G01550)-RELATED"/>
    <property type="match status" value="1"/>
</dbReference>
<dbReference type="InterPro" id="IPR012340">
    <property type="entry name" value="NA-bd_OB-fold"/>
</dbReference>
<dbReference type="OrthoDB" id="2285229at2759"/>
<gene>
    <name evidence="2" type="ORF">EWM64_g3186</name>
</gene>
<evidence type="ECO:0000259" key="1">
    <source>
        <dbReference type="SMART" id="SM00955"/>
    </source>
</evidence>
<sequence length="829" mass="93015">MKARVGTAGILGVVIGFPKERASSHVIVLTIYGRTFPYSFREITYVVPDFIDEKTIARCGSAVEVDPHQLKARITVLKKLSAFSKEFQILRQPLYVQLPWLYDQVTSSDPNEWSQITLSRAIELLEVKNPNSEATRMAMNRVMMSDSSRFLADSSQYLEKQIFHVWPRAKGQRFRAVTSMLHSPNSPLTSFADKARRIVEYARQTAVDSAGEPPSSVPMNQFEYTPEDRAIIEFLVDSMDEIRSFQTDPYVAHVATIVKAIHKDLDEVTIPDVRQLLVNLGVFAPWEDLVSRRFELGLQKADAESLQAQEQAAIPKNTLSRARLNPTSGNALGPEDFYPVDPAESIRHDFGDLPVYVIDDYGAQELDDGVSVEPVPSEPGNVWFHIHIADPTSILPPSHTFAHQAAETALNSYFVHRTYSMFPESFLQQGLSLGSGSSAGTPDRVLTFSGKIDPSGDMVDYKVRAGIIHKPRLLKYADVDLALSEPRVGESHPFGPPINIPEPTTDSLSPADFENIRLLKTVADRLRHRRYAQHAIYIPSLPTATVKASPNPLPTTHSDLSRPTTFRGLPDMTYTVSTSEAAETGAHRIVSEGAQLACRIASFFGVERGLPIIRRTSTAPPISDSALANLLANRNENGFIDFNIMNRLNIPQPPAANRLEPLGHWQLGVLDGEGYARATSPLRRYSDLLAHWQIKHALLHPDAGPLFSWEEMATKMERFDRREHKLRRAQRAHVRFWAMFYLQRLLERPEQIREDLYSLRNIEARASKSVSRNTVVDKQNQAMYVPRLGLAGYLEGSIGDPVFEVGESVNVAVDRIEFYHAPRLILRKN</sequence>
<reference evidence="2 3" key="1">
    <citation type="submission" date="2019-02" db="EMBL/GenBank/DDBJ databases">
        <title>Genome sequencing of the rare red list fungi Hericium alpestre (H. flagellum).</title>
        <authorList>
            <person name="Buettner E."/>
            <person name="Kellner H."/>
        </authorList>
    </citation>
    <scope>NUCLEOTIDE SEQUENCE [LARGE SCALE GENOMIC DNA]</scope>
    <source>
        <strain evidence="2 3">DSM 108284</strain>
    </source>
</reference>
<organism evidence="2 3">
    <name type="scientific">Hericium alpestre</name>
    <dbReference type="NCBI Taxonomy" id="135208"/>
    <lineage>
        <taxon>Eukaryota</taxon>
        <taxon>Fungi</taxon>
        <taxon>Dikarya</taxon>
        <taxon>Basidiomycota</taxon>
        <taxon>Agaricomycotina</taxon>
        <taxon>Agaricomycetes</taxon>
        <taxon>Russulales</taxon>
        <taxon>Hericiaceae</taxon>
        <taxon>Hericium</taxon>
    </lineage>
</organism>